<feature type="transmembrane region" description="Helical" evidence="1">
    <location>
        <begin position="6"/>
        <end position="22"/>
    </location>
</feature>
<reference evidence="2 3" key="1">
    <citation type="submission" date="2024-04" db="EMBL/GenBank/DDBJ databases">
        <title>Bacillus oryzaecorticis sp. nov., a moderately halophilic bacterium isolated from rice husks.</title>
        <authorList>
            <person name="Zhu H.-S."/>
        </authorList>
    </citation>
    <scope>NUCLEOTIDE SEQUENCE [LARGE SCALE GENOMIC DNA]</scope>
    <source>
        <strain evidence="2 3">ZC255</strain>
    </source>
</reference>
<feature type="transmembrane region" description="Helical" evidence="1">
    <location>
        <begin position="77"/>
        <end position="99"/>
    </location>
</feature>
<evidence type="ECO:0000313" key="3">
    <source>
        <dbReference type="Proteomes" id="UP001389717"/>
    </source>
</evidence>
<feature type="transmembrane region" description="Helical" evidence="1">
    <location>
        <begin position="29"/>
        <end position="47"/>
    </location>
</feature>
<sequence length="204" mass="23043">MEGIVFLWVAWGLWIYTTFMMGKNVKGRFAYSFYLLCMICLFPYRLTFFSHDVYAAYLLLVLLTFIYIHPLGLRQKLYMLMGILTIAMSYAGLGLIAIYDPVLMIIEPHVIAALLSVSLGFIFYSSLKKIKILFLTVLAGTMAGDVLLNVTLNKIGFFETIGSHLYLDMTAYMALILLSLKAIQALNVLMSSKLSPNKGEFKNI</sequence>
<dbReference type="EMBL" id="JBBYAF010000045">
    <property type="protein sequence ID" value="MEL3974213.1"/>
    <property type="molecule type" value="Genomic_DNA"/>
</dbReference>
<dbReference type="PIRSF" id="PIRSF036710">
    <property type="entry name" value="YphA_Bacsu"/>
    <property type="match status" value="1"/>
</dbReference>
<feature type="transmembrane region" description="Helical" evidence="1">
    <location>
        <begin position="53"/>
        <end position="70"/>
    </location>
</feature>
<dbReference type="Proteomes" id="UP001389717">
    <property type="component" value="Unassembled WGS sequence"/>
</dbReference>
<protein>
    <submittedName>
        <fullName evidence="2">Uncharacterized protein</fullName>
    </submittedName>
</protein>
<dbReference type="Pfam" id="PF24124">
    <property type="entry name" value="YphA"/>
    <property type="match status" value="1"/>
</dbReference>
<gene>
    <name evidence="2" type="ORF">AAEO50_18155</name>
</gene>
<name>A0ABU9KF36_9BACI</name>
<keyword evidence="3" id="KW-1185">Reference proteome</keyword>
<dbReference type="InterPro" id="IPR014617">
    <property type="entry name" value="YphA_Bacsu"/>
</dbReference>
<keyword evidence="1" id="KW-1133">Transmembrane helix</keyword>
<organism evidence="2 3">
    <name type="scientific">Rossellomorea oryzaecorticis</name>
    <dbReference type="NCBI Taxonomy" id="1396505"/>
    <lineage>
        <taxon>Bacteria</taxon>
        <taxon>Bacillati</taxon>
        <taxon>Bacillota</taxon>
        <taxon>Bacilli</taxon>
        <taxon>Bacillales</taxon>
        <taxon>Bacillaceae</taxon>
        <taxon>Rossellomorea</taxon>
    </lineage>
</organism>
<feature type="transmembrane region" description="Helical" evidence="1">
    <location>
        <begin position="105"/>
        <end position="125"/>
    </location>
</feature>
<comment type="caution">
    <text evidence="2">The sequence shown here is derived from an EMBL/GenBank/DDBJ whole genome shotgun (WGS) entry which is preliminary data.</text>
</comment>
<proteinExistence type="predicted"/>
<evidence type="ECO:0000313" key="2">
    <source>
        <dbReference type="EMBL" id="MEL3974213.1"/>
    </source>
</evidence>
<keyword evidence="1" id="KW-0812">Transmembrane</keyword>
<accession>A0ABU9KF36</accession>
<dbReference type="RefSeq" id="WP_341985728.1">
    <property type="nucleotide sequence ID" value="NZ_JBBYAF010000045.1"/>
</dbReference>
<evidence type="ECO:0000256" key="1">
    <source>
        <dbReference type="SAM" id="Phobius"/>
    </source>
</evidence>
<feature type="transmembrane region" description="Helical" evidence="1">
    <location>
        <begin position="172"/>
        <end position="190"/>
    </location>
</feature>
<keyword evidence="1" id="KW-0472">Membrane</keyword>
<feature type="transmembrane region" description="Helical" evidence="1">
    <location>
        <begin position="132"/>
        <end position="152"/>
    </location>
</feature>